<organism evidence="2 3">
    <name type="scientific">Diplocarpon coronariae</name>
    <dbReference type="NCBI Taxonomy" id="2795749"/>
    <lineage>
        <taxon>Eukaryota</taxon>
        <taxon>Fungi</taxon>
        <taxon>Dikarya</taxon>
        <taxon>Ascomycota</taxon>
        <taxon>Pezizomycotina</taxon>
        <taxon>Leotiomycetes</taxon>
        <taxon>Helotiales</taxon>
        <taxon>Drepanopezizaceae</taxon>
        <taxon>Diplocarpon</taxon>
    </lineage>
</organism>
<feature type="compositionally biased region" description="Low complexity" evidence="1">
    <location>
        <begin position="1461"/>
        <end position="1472"/>
    </location>
</feature>
<feature type="compositionally biased region" description="Basic and acidic residues" evidence="1">
    <location>
        <begin position="34"/>
        <end position="44"/>
    </location>
</feature>
<feature type="compositionally biased region" description="Low complexity" evidence="1">
    <location>
        <begin position="88"/>
        <end position="102"/>
    </location>
</feature>
<feature type="region of interest" description="Disordered" evidence="1">
    <location>
        <begin position="1175"/>
        <end position="1221"/>
    </location>
</feature>
<dbReference type="InParanoid" id="A0A218Z812"/>
<sequence length="1617" mass="173085">MASYKSGLDPPARPGDVPRGRRLGAFMQAGSVKSPEKEPKEDTAHIPGRGSRGGATPGTQAPPTRLPRPSLRQASPNARPRPAKLKVTTATSSGPGSSSSKAPAEKVQPERKGKSSRNALRREPSPLAPVQGHALQIAERKASPSRAQRSQVSAENRPSIDSSMRSTEAYNENMTRPRARPSAVRESPLIIPELDRYRSGPERYRSRGTSAADLPPKLSTQDLPPPTPLLIGTPVYYSGGSSHHRSSGAYSGSGYSASSSTRFSESPGPGMYSRNTTPTSMSSQSPGIIAPRNTATPRLRQGSPALSRPPLSSVRMRAVSTSHEVAAAPIEYHDLPSLQESAPSSSSNSAVPREGKTKEEEKEEWPRRPPPTPPPRKSSQKFKSSRAEQGSLSRPYDAPAATLVISGEPFSLKTKPASTPASKRSVPPSRPSREGTPDLESQLSDSMRVVQSNLAGVSLSPDRWESTLPRGAASSPQPPHLRPRSQHPSRLPSRNPCPSPTLRKATPAPSGLGIVPDPQPENPSRAVSTRTPSPSLSNNKTRFGLFGRRTKTAPYLPTTDSKDKIPRKGPVAGTGHEGYSRYGLRARSISVASSSQESVASTRAHDPFLLQRMSPVIIAGGGEIIENRNASSEISRSESNTSLVWGRPSIESRGSSNLSHEMPRATLRSSALTREPTKRPSGIALPKSRRPSDSSDDGIGQNSIALRRPFQRMNSSQSTLDLPTSPNFSPTGPGASASVTSLDASISVLSTDSREPERATARARKVGINEPDNLEKRPRSLRKWNIFHRSRPIKPEAEARPLQVTVAKTALKTAAVPHYAMLDSSDEHLDLEDWAMDLDDNLREAGATSLSNEELDLLQFGKVQEDQRREKNLQIAQPSPSQHTPPMLLSSPGPIATHAPDLAAPRADLHLTEDKGTAAIRPSRLPQVGRIPKVVSARPKTTSPKSFSRPFARLSTVQPLTSPQIVDKDSVGSGRSPPISLTPEPYPHSRHPEAGPGGAPSTSSEAGVKEEPSYRGFLSFSPRKNSQATTNSTNSSSGSGSVNITAVIPEADAELGEDEVWNEYDDLIQGNGNETVPQPSLATSSPGVPFQYEGFETRRTGQNVQVAVESLLTLDAAPKRSSLALETSIGERCSALTTSSVYSGDMSARLRDALDTVSTPTTPMSFTDFFEAHGDQKDSVSVSSSPKPSRRASQDSLTSRKKPSSPSSHSQSMSGAGSGARVMTGQAVVNQGKESVSQQRGAESSGVNLRAASITVSRWLTFGHVLFGPARGEIEVRTEGSEVLVVDGLGNDDWSFYASETYPRATFTNLSPTAPPPSQSRSPLLNFPHAPPNHRQIPHPSLSSPSFADTQFPFPFSTFNTVVLRFPPALPLATTSHLMSEAFRVLKPGGYLELAILDLDMLNMGNRIRRAVRDLKIRIRTSCPHVSLGSASDIILKVAGSSGFRDLKSCKVGIPVVGAVSAASGGSSSSSSPKTGRGRNNRRSGNGTSSSTSTSIDVKSSRRRVEGQGRNPARETEERSLASLIRSSPTPTADEDIAQMVARVGRWWYVQSTLQSTFPSTSTTGCIFDDESVLRECEAWGTSFKLVVAHARKPAEYTGARVIGKRPVAGRGRGVSV</sequence>
<feature type="compositionally biased region" description="Low complexity" evidence="1">
    <location>
        <begin position="337"/>
        <end position="349"/>
    </location>
</feature>
<proteinExistence type="predicted"/>
<evidence type="ECO:0008006" key="4">
    <source>
        <dbReference type="Google" id="ProtNLM"/>
    </source>
</evidence>
<keyword evidence="3" id="KW-1185">Reference proteome</keyword>
<feature type="compositionally biased region" description="Polar residues" evidence="1">
    <location>
        <begin position="273"/>
        <end position="286"/>
    </location>
</feature>
<dbReference type="Proteomes" id="UP000242519">
    <property type="component" value="Unassembled WGS sequence"/>
</dbReference>
<feature type="compositionally biased region" description="Basic and acidic residues" evidence="1">
    <location>
        <begin position="193"/>
        <end position="205"/>
    </location>
</feature>
<feature type="compositionally biased region" description="Polar residues" evidence="1">
    <location>
        <begin position="737"/>
        <end position="751"/>
    </location>
</feature>
<feature type="compositionally biased region" description="Basic and acidic residues" evidence="1">
    <location>
        <begin position="103"/>
        <end position="113"/>
    </location>
</feature>
<name>A0A218Z812_9HELO</name>
<feature type="compositionally biased region" description="Low complexity" evidence="1">
    <location>
        <begin position="236"/>
        <end position="260"/>
    </location>
</feature>
<feature type="compositionally biased region" description="Polar residues" evidence="1">
    <location>
        <begin position="145"/>
        <end position="174"/>
    </location>
</feature>
<feature type="compositionally biased region" description="Low complexity" evidence="1">
    <location>
        <begin position="1204"/>
        <end position="1215"/>
    </location>
</feature>
<protein>
    <recommendedName>
        <fullName evidence="4">Methyltransferase type 11 domain-containing protein</fullName>
    </recommendedName>
</protein>
<evidence type="ECO:0000256" key="1">
    <source>
        <dbReference type="SAM" id="MobiDB-lite"/>
    </source>
</evidence>
<reference evidence="2 3" key="1">
    <citation type="submission" date="2017-04" db="EMBL/GenBank/DDBJ databases">
        <title>Draft genome sequence of Marssonina coronaria NL1: causal agent of apple blotch.</title>
        <authorList>
            <person name="Cheng Q."/>
        </authorList>
    </citation>
    <scope>NUCLEOTIDE SEQUENCE [LARGE SCALE GENOMIC DNA]</scope>
    <source>
        <strain evidence="2 3">NL1</strain>
    </source>
</reference>
<evidence type="ECO:0000313" key="2">
    <source>
        <dbReference type="EMBL" id="OWP03316.1"/>
    </source>
</evidence>
<dbReference type="EMBL" id="MZNU01000176">
    <property type="protein sequence ID" value="OWP03316.1"/>
    <property type="molecule type" value="Genomic_DNA"/>
</dbReference>
<feature type="region of interest" description="Disordered" evidence="1">
    <location>
        <begin position="1461"/>
        <end position="1533"/>
    </location>
</feature>
<gene>
    <name evidence="2" type="ORF">B2J93_7334</name>
</gene>
<feature type="region of interest" description="Disordered" evidence="1">
    <location>
        <begin position="630"/>
        <end position="774"/>
    </location>
</feature>
<feature type="compositionally biased region" description="Polar residues" evidence="1">
    <location>
        <begin position="525"/>
        <end position="541"/>
    </location>
</feature>
<feature type="compositionally biased region" description="Polar residues" evidence="1">
    <location>
        <begin position="955"/>
        <end position="964"/>
    </location>
</feature>
<feature type="compositionally biased region" description="Low complexity" evidence="1">
    <location>
        <begin position="1483"/>
        <end position="1495"/>
    </location>
</feature>
<feature type="compositionally biased region" description="Polar residues" evidence="1">
    <location>
        <begin position="712"/>
        <end position="730"/>
    </location>
</feature>
<feature type="compositionally biased region" description="Low complexity" evidence="1">
    <location>
        <begin position="630"/>
        <end position="642"/>
    </location>
</feature>
<feature type="region of interest" description="Disordered" evidence="1">
    <location>
        <begin position="1308"/>
        <end position="1340"/>
    </location>
</feature>
<feature type="region of interest" description="Disordered" evidence="1">
    <location>
        <begin position="874"/>
        <end position="900"/>
    </location>
</feature>
<comment type="caution">
    <text evidence="2">The sequence shown here is derived from an EMBL/GenBank/DDBJ whole genome shotgun (WGS) entry which is preliminary data.</text>
</comment>
<feature type="compositionally biased region" description="Polar residues" evidence="1">
    <location>
        <begin position="874"/>
        <end position="884"/>
    </location>
</feature>
<dbReference type="STRING" id="503106.A0A218Z812"/>
<evidence type="ECO:0000313" key="3">
    <source>
        <dbReference type="Proteomes" id="UP000242519"/>
    </source>
</evidence>
<dbReference type="OrthoDB" id="5382952at2759"/>
<feature type="compositionally biased region" description="Low complexity" evidence="1">
    <location>
        <begin position="1029"/>
        <end position="1041"/>
    </location>
</feature>
<feature type="compositionally biased region" description="Basic and acidic residues" evidence="1">
    <location>
        <begin position="353"/>
        <end position="367"/>
    </location>
</feature>
<feature type="compositionally biased region" description="Basic and acidic residues" evidence="1">
    <location>
        <begin position="1499"/>
        <end position="1520"/>
    </location>
</feature>
<feature type="region of interest" description="Disordered" evidence="1">
    <location>
        <begin position="930"/>
        <end position="1042"/>
    </location>
</feature>
<feature type="region of interest" description="Disordered" evidence="1">
    <location>
        <begin position="1"/>
        <end position="578"/>
    </location>
</feature>
<accession>A0A218Z812</accession>
<feature type="compositionally biased region" description="Polar residues" evidence="1">
    <location>
        <begin position="439"/>
        <end position="455"/>
    </location>
</feature>